<organism evidence="2">
    <name type="scientific">Nicotiana tabacum</name>
    <name type="common">Common tobacco</name>
    <dbReference type="NCBI Taxonomy" id="4097"/>
    <lineage>
        <taxon>Eukaryota</taxon>
        <taxon>Viridiplantae</taxon>
        <taxon>Streptophyta</taxon>
        <taxon>Embryophyta</taxon>
        <taxon>Tracheophyta</taxon>
        <taxon>Spermatophyta</taxon>
        <taxon>Magnoliopsida</taxon>
        <taxon>eudicotyledons</taxon>
        <taxon>Gunneridae</taxon>
        <taxon>Pentapetalae</taxon>
        <taxon>asterids</taxon>
        <taxon>lamiids</taxon>
        <taxon>Solanales</taxon>
        <taxon>Solanaceae</taxon>
        <taxon>Nicotianoideae</taxon>
        <taxon>Nicotianeae</taxon>
        <taxon>Nicotiana</taxon>
    </lineage>
</organism>
<feature type="domain" description="Reverse transcriptase Ty1/copia-type" evidence="1">
    <location>
        <begin position="97"/>
        <end position="173"/>
    </location>
</feature>
<dbReference type="PANTHER" id="PTHR11439:SF483">
    <property type="entry name" value="PEPTIDE SYNTHASE GLIP-LIKE, PUTATIVE (AFU_ORTHOLOGUE AFUA_3G12920)-RELATED"/>
    <property type="match status" value="1"/>
</dbReference>
<sequence length="282" mass="32164">MNGEVNQNQKFIIWDQNEGMKIMGALKKKANIALISQIEQKNIDEALKYSSWVQAMQDELDQFDMNQVWELVPKPANAIVLGTKYVFRNKLNENGKIYVDDIIFGSTNLLLCKDLSNLMQSEFEMSMMGELIFFLGPQIHQSEDGIFICHTKYTKELIQKFGMSNAKAIGTHMSPSISLDKDEKGNSVDETTYHGMIGYLLYLTANRPDIIFSICKCARFQSAPKESHLMAVKRIIRYLIRTTSYGLWYPHSNNLKLEGFSNADLAGDKEDRKSTSETCQLL</sequence>
<reference evidence="2" key="1">
    <citation type="submission" date="2025-08" db="UniProtKB">
        <authorList>
            <consortium name="RefSeq"/>
        </authorList>
    </citation>
    <scope>IDENTIFICATION</scope>
</reference>
<dbReference type="AlphaFoldDB" id="A0A1S3Z9Z3"/>
<accession>A0A1S3Z9Z3</accession>
<dbReference type="PANTHER" id="PTHR11439">
    <property type="entry name" value="GAG-POL-RELATED RETROTRANSPOSON"/>
    <property type="match status" value="1"/>
</dbReference>
<dbReference type="STRING" id="4097.A0A1S3Z9Z3"/>
<evidence type="ECO:0000313" key="2">
    <source>
        <dbReference type="RefSeq" id="XP_016461275.1"/>
    </source>
</evidence>
<proteinExistence type="predicted"/>
<dbReference type="KEGG" id="nta:107784629"/>
<dbReference type="OrthoDB" id="1740642at2759"/>
<dbReference type="PaxDb" id="4097-A0A1S3Z9Z3"/>
<name>A0A1S3Z9Z3_TOBAC</name>
<dbReference type="RefSeq" id="XP_016461275.1">
    <property type="nucleotide sequence ID" value="XM_016605789.1"/>
</dbReference>
<dbReference type="Pfam" id="PF07727">
    <property type="entry name" value="RVT_2"/>
    <property type="match status" value="1"/>
</dbReference>
<protein>
    <submittedName>
        <fullName evidence="2">Uncharacterized mitochondrial protein AtMg00810-like</fullName>
    </submittedName>
</protein>
<dbReference type="InterPro" id="IPR013103">
    <property type="entry name" value="RVT_2"/>
</dbReference>
<gene>
    <name evidence="2" type="primary">LOC107784629</name>
</gene>
<evidence type="ECO:0000259" key="1">
    <source>
        <dbReference type="Pfam" id="PF07727"/>
    </source>
</evidence>